<gene>
    <name evidence="2" type="ORF">VA596_47285</name>
</gene>
<proteinExistence type="predicted"/>
<dbReference type="RefSeq" id="WP_323337013.1">
    <property type="nucleotide sequence ID" value="NZ_JAYFSI010000020.1"/>
</dbReference>
<evidence type="ECO:0000313" key="3">
    <source>
        <dbReference type="Proteomes" id="UP001304298"/>
    </source>
</evidence>
<organism evidence="2 3">
    <name type="scientific">Amycolatopsis heterodermiae</name>
    <dbReference type="NCBI Taxonomy" id="3110235"/>
    <lineage>
        <taxon>Bacteria</taxon>
        <taxon>Bacillati</taxon>
        <taxon>Actinomycetota</taxon>
        <taxon>Actinomycetes</taxon>
        <taxon>Pseudonocardiales</taxon>
        <taxon>Pseudonocardiaceae</taxon>
        <taxon>Amycolatopsis</taxon>
    </lineage>
</organism>
<comment type="caution">
    <text evidence="2">The sequence shown here is derived from an EMBL/GenBank/DDBJ whole genome shotgun (WGS) entry which is preliminary data.</text>
</comment>
<dbReference type="Proteomes" id="UP001304298">
    <property type="component" value="Unassembled WGS sequence"/>
</dbReference>
<dbReference type="EMBL" id="JAYFSI010000020">
    <property type="protein sequence ID" value="MEA5367203.1"/>
    <property type="molecule type" value="Genomic_DNA"/>
</dbReference>
<feature type="region of interest" description="Disordered" evidence="1">
    <location>
        <begin position="181"/>
        <end position="206"/>
    </location>
</feature>
<keyword evidence="3" id="KW-1185">Reference proteome</keyword>
<sequence length="206" mass="24252">MTTEPRIGSYDTEFLAKHNIEFSSVDLCPEVGSSLYRKIWVIRLERADAARHLCSFTWLYTQTFRGDELDWDETLWWLSLSALQGTQSFDGYVHDELGETSDLSVRPSDYADWIHATHLWHQIREFLSWDDALIAEFFHILRPPHRTHTYPFTERPVHEGAAQGRIGESGERRSRWIQLPNWLRRHPPTPGQRHRRRDTGPSEATR</sequence>
<feature type="compositionally biased region" description="Basic residues" evidence="1">
    <location>
        <begin position="183"/>
        <end position="197"/>
    </location>
</feature>
<name>A0ABU5RLY4_9PSEU</name>
<evidence type="ECO:0000313" key="2">
    <source>
        <dbReference type="EMBL" id="MEA5367203.1"/>
    </source>
</evidence>
<protein>
    <recommendedName>
        <fullName evidence="4">DUF4240 domain-containing protein</fullName>
    </recommendedName>
</protein>
<evidence type="ECO:0000256" key="1">
    <source>
        <dbReference type="SAM" id="MobiDB-lite"/>
    </source>
</evidence>
<evidence type="ECO:0008006" key="4">
    <source>
        <dbReference type="Google" id="ProtNLM"/>
    </source>
</evidence>
<accession>A0ABU5RLY4</accession>
<reference evidence="2 3" key="1">
    <citation type="submission" date="2023-12" db="EMBL/GenBank/DDBJ databases">
        <title>Amycolatopsis sp. V23-08.</title>
        <authorList>
            <person name="Somphong A."/>
        </authorList>
    </citation>
    <scope>NUCLEOTIDE SEQUENCE [LARGE SCALE GENOMIC DNA]</scope>
    <source>
        <strain evidence="2 3">V23-08</strain>
    </source>
</reference>